<sequence>MSHTTTLTGSPRFAELDGLRALAVVSVILFHCEITGLFNAGFFGVDMFFTISGFIITSIFLKEYRSAGEFRFAHFYFRRLKRLLPPVLGLVLLAFLGTALLSADALRKFVADTPAAFLYLSNWWQIFDRQDYFDTTPHVLRHLWSLAIEEQFYLVWPPVAYLVARRGGARAVGLLALAGAVASTAWMWHLYELNIDAIDQNRIYLGTDTHAMGLLTGAALACCWNPWLPRVRGPLARLAWRALALLALVLLGTMVATMDTSNPWLYRGAFLAVPLLTCVVAYATMGDRDFLVSVLLRTRVAQWFGLRSYSLYLVHWLIFVWMRLLGWTDFSRWEVLLPALATVLIVSEAMYQCVEKPAIRYDLKQVGDAPRKAVLAAYVIIALIFSAAIRVVEFEAAAPVLVASAAPTPTLPLPAAPAEQVPAPVAPVASALPEEPAEPGPRLSGGEHLFALGDSVLLGAQAHLRERIPGIEVDAAVGRQARHALKIVAGWHDRLDGAATVLLHLGTNGYINEGQLRELLTALAGCKAVLLVTVHADRRWTAPNNELLARMAQEYAKVRVIDWSGASAGRPDWFVKDGVHLSRRGILAYSARIEAATGGTPLPDPEPAGAPAKARGTTRDTTHDKAPKVAGGDTRPGERAVPDSSARSGAAPATAAAMAPEPAAAQVPADAAGEAPHNSTSAPASEQHAGRQAIPGA</sequence>
<feature type="transmembrane region" description="Helical" evidence="9">
    <location>
        <begin position="83"/>
        <end position="103"/>
    </location>
</feature>
<feature type="transmembrane region" description="Helical" evidence="9">
    <location>
        <begin position="264"/>
        <end position="283"/>
    </location>
</feature>
<evidence type="ECO:0000256" key="7">
    <source>
        <dbReference type="ARBA" id="ARBA00023315"/>
    </source>
</evidence>
<evidence type="ECO:0000256" key="9">
    <source>
        <dbReference type="SAM" id="Phobius"/>
    </source>
</evidence>
<gene>
    <name evidence="11" type="ORF">E7V67_014725</name>
</gene>
<dbReference type="Gene3D" id="3.40.50.1110">
    <property type="entry name" value="SGNH hydrolase"/>
    <property type="match status" value="1"/>
</dbReference>
<evidence type="ECO:0000259" key="10">
    <source>
        <dbReference type="Pfam" id="PF01757"/>
    </source>
</evidence>
<feature type="transmembrane region" description="Helical" evidence="9">
    <location>
        <begin position="143"/>
        <end position="164"/>
    </location>
</feature>
<feature type="transmembrane region" description="Helical" evidence="9">
    <location>
        <begin position="240"/>
        <end position="258"/>
    </location>
</feature>
<evidence type="ECO:0000256" key="3">
    <source>
        <dbReference type="ARBA" id="ARBA00022679"/>
    </source>
</evidence>
<comment type="subcellular location">
    <subcellularLocation>
        <location evidence="1">Cell membrane</location>
        <topology evidence="1">Multi-pass membrane protein</topology>
    </subcellularLocation>
</comment>
<evidence type="ECO:0000256" key="8">
    <source>
        <dbReference type="SAM" id="MobiDB-lite"/>
    </source>
</evidence>
<evidence type="ECO:0000256" key="1">
    <source>
        <dbReference type="ARBA" id="ARBA00004651"/>
    </source>
</evidence>
<dbReference type="InterPro" id="IPR050879">
    <property type="entry name" value="Acyltransferase_3"/>
</dbReference>
<evidence type="ECO:0000256" key="4">
    <source>
        <dbReference type="ARBA" id="ARBA00022692"/>
    </source>
</evidence>
<keyword evidence="7 11" id="KW-0012">Acyltransferase</keyword>
<dbReference type="Pfam" id="PF01757">
    <property type="entry name" value="Acyl_transf_3"/>
    <property type="match status" value="1"/>
</dbReference>
<reference evidence="11 12" key="1">
    <citation type="journal article" date="2019" name="Int. J. Syst. Evol. Microbiol.">
        <title>The Draft Whole-Genome Sequence of the Antibiotic Producer Empedobacter haloabium ATCC 31962 Provides Indications for Its Taxonomic Reclassification.</title>
        <authorList>
            <person name="Miess H."/>
            <person name="Arlt P."/>
            <person name="Apel A.K."/>
            <person name="Weber T."/>
            <person name="Nieselt K."/>
            <person name="Hanssen F."/>
            <person name="Czemmel S."/>
            <person name="Nahnsen S."/>
            <person name="Gross H."/>
        </authorList>
    </citation>
    <scope>NUCLEOTIDE SEQUENCE [LARGE SCALE GENOMIC DNA]</scope>
    <source>
        <strain evidence="11 12">ATCC 31962</strain>
    </source>
</reference>
<protein>
    <submittedName>
        <fullName evidence="11">Acyltransferase family protein</fullName>
    </submittedName>
</protein>
<dbReference type="InterPro" id="IPR036514">
    <property type="entry name" value="SGNH_hydro_sf"/>
</dbReference>
<accession>A0ABZ1UDP4</accession>
<feature type="region of interest" description="Disordered" evidence="8">
    <location>
        <begin position="597"/>
        <end position="697"/>
    </location>
</feature>
<feature type="transmembrane region" description="Helical" evidence="9">
    <location>
        <begin position="171"/>
        <end position="191"/>
    </location>
</feature>
<keyword evidence="2" id="KW-1003">Cell membrane</keyword>
<feature type="compositionally biased region" description="Low complexity" evidence="8">
    <location>
        <begin position="650"/>
        <end position="676"/>
    </location>
</feature>
<feature type="domain" description="Acyltransferase 3" evidence="10">
    <location>
        <begin position="14"/>
        <end position="347"/>
    </location>
</feature>
<dbReference type="PANTHER" id="PTHR23028:SF53">
    <property type="entry name" value="ACYL_TRANSF_3 DOMAIN-CONTAINING PROTEIN"/>
    <property type="match status" value="1"/>
</dbReference>
<keyword evidence="12" id="KW-1185">Reference proteome</keyword>
<dbReference type="GO" id="GO:0016746">
    <property type="term" value="F:acyltransferase activity"/>
    <property type="evidence" value="ECO:0007669"/>
    <property type="project" value="UniProtKB-KW"/>
</dbReference>
<keyword evidence="4 9" id="KW-0812">Transmembrane</keyword>
<keyword evidence="3" id="KW-0808">Transferase</keyword>
<evidence type="ECO:0000313" key="12">
    <source>
        <dbReference type="Proteomes" id="UP000321323"/>
    </source>
</evidence>
<feature type="transmembrane region" description="Helical" evidence="9">
    <location>
        <begin position="44"/>
        <end position="62"/>
    </location>
</feature>
<keyword evidence="5 9" id="KW-1133">Transmembrane helix</keyword>
<evidence type="ECO:0000256" key="6">
    <source>
        <dbReference type="ARBA" id="ARBA00023136"/>
    </source>
</evidence>
<organism evidence="11 12">
    <name type="scientific">[Empedobacter] haloabium</name>
    <dbReference type="NCBI Taxonomy" id="592317"/>
    <lineage>
        <taxon>Bacteria</taxon>
        <taxon>Pseudomonadati</taxon>
        <taxon>Pseudomonadota</taxon>
        <taxon>Betaproteobacteria</taxon>
        <taxon>Burkholderiales</taxon>
        <taxon>Oxalobacteraceae</taxon>
        <taxon>Telluria group</taxon>
        <taxon>Telluria group incertae sedis</taxon>
    </lineage>
</organism>
<dbReference type="SUPFAM" id="SSF52266">
    <property type="entry name" value="SGNH hydrolase"/>
    <property type="match status" value="1"/>
</dbReference>
<proteinExistence type="predicted"/>
<feature type="transmembrane region" description="Helical" evidence="9">
    <location>
        <begin position="304"/>
        <end position="324"/>
    </location>
</feature>
<feature type="compositionally biased region" description="Basic and acidic residues" evidence="8">
    <location>
        <begin position="617"/>
        <end position="627"/>
    </location>
</feature>
<evidence type="ECO:0000256" key="2">
    <source>
        <dbReference type="ARBA" id="ARBA00022475"/>
    </source>
</evidence>
<dbReference type="InterPro" id="IPR002656">
    <property type="entry name" value="Acyl_transf_3_dom"/>
</dbReference>
<dbReference type="Proteomes" id="UP000321323">
    <property type="component" value="Chromosome"/>
</dbReference>
<dbReference type="EMBL" id="CP136508">
    <property type="protein sequence ID" value="WUR10976.1"/>
    <property type="molecule type" value="Genomic_DNA"/>
</dbReference>
<evidence type="ECO:0000256" key="5">
    <source>
        <dbReference type="ARBA" id="ARBA00022989"/>
    </source>
</evidence>
<feature type="transmembrane region" description="Helical" evidence="9">
    <location>
        <begin position="336"/>
        <end position="354"/>
    </location>
</feature>
<feature type="transmembrane region" description="Helical" evidence="9">
    <location>
        <begin position="211"/>
        <end position="228"/>
    </location>
</feature>
<keyword evidence="6 9" id="KW-0472">Membrane</keyword>
<dbReference type="PANTHER" id="PTHR23028">
    <property type="entry name" value="ACETYLTRANSFERASE"/>
    <property type="match status" value="1"/>
</dbReference>
<name>A0ABZ1UDP4_9BURK</name>
<evidence type="ECO:0000313" key="11">
    <source>
        <dbReference type="EMBL" id="WUR10976.1"/>
    </source>
</evidence>
<feature type="transmembrane region" description="Helical" evidence="9">
    <location>
        <begin position="375"/>
        <end position="392"/>
    </location>
</feature>